<reference evidence="1 2" key="1">
    <citation type="submission" date="2018-06" db="EMBL/GenBank/DDBJ databases">
        <authorList>
            <consortium name="Pathogen Informatics"/>
            <person name="Doyle S."/>
        </authorList>
    </citation>
    <scope>NUCLEOTIDE SEQUENCE [LARGE SCALE GENOMIC DNA]</scope>
    <source>
        <strain evidence="1 2">NCTC9140</strain>
    </source>
</reference>
<accession>A0A377U2Y2</accession>
<evidence type="ECO:0000313" key="1">
    <source>
        <dbReference type="EMBL" id="STS85441.1"/>
    </source>
</evidence>
<name>A0A377U2Y2_KLEPN</name>
<proteinExistence type="predicted"/>
<dbReference type="EMBL" id="UGKQ01000007">
    <property type="protein sequence ID" value="STS85441.1"/>
    <property type="molecule type" value="Genomic_DNA"/>
</dbReference>
<protein>
    <submittedName>
        <fullName evidence="1">Uncharacterized protein</fullName>
    </submittedName>
</protein>
<dbReference type="AlphaFoldDB" id="A0A377U2Y2"/>
<gene>
    <name evidence="1" type="ORF">NCTC9140_07269</name>
</gene>
<organism evidence="1 2">
    <name type="scientific">Klebsiella pneumoniae</name>
    <dbReference type="NCBI Taxonomy" id="573"/>
    <lineage>
        <taxon>Bacteria</taxon>
        <taxon>Pseudomonadati</taxon>
        <taxon>Pseudomonadota</taxon>
        <taxon>Gammaproteobacteria</taxon>
        <taxon>Enterobacterales</taxon>
        <taxon>Enterobacteriaceae</taxon>
        <taxon>Klebsiella/Raoultella group</taxon>
        <taxon>Klebsiella</taxon>
        <taxon>Klebsiella pneumoniae complex</taxon>
    </lineage>
</organism>
<evidence type="ECO:0000313" key="2">
    <source>
        <dbReference type="Proteomes" id="UP000254938"/>
    </source>
</evidence>
<dbReference type="Proteomes" id="UP000254938">
    <property type="component" value="Unassembled WGS sequence"/>
</dbReference>
<sequence>MDTRPFADFDIPFHFQHDNGFTNHGAADVFFIGDEALGGQFIPYKVDTLFDARLQLSGKLLI</sequence>